<comment type="caution">
    <text evidence="3">The sequence shown here is derived from an EMBL/GenBank/DDBJ whole genome shotgun (WGS) entry which is preliminary data.</text>
</comment>
<dbReference type="STRING" id="4795.A0A225UQ96"/>
<evidence type="ECO:0000259" key="2">
    <source>
        <dbReference type="PROSITE" id="PS50106"/>
    </source>
</evidence>
<dbReference type="InterPro" id="IPR036034">
    <property type="entry name" value="PDZ_sf"/>
</dbReference>
<dbReference type="OrthoDB" id="185175at2759"/>
<protein>
    <recommendedName>
        <fullName evidence="2">PDZ domain-containing protein</fullName>
    </recommendedName>
</protein>
<sequence length="325" mass="35828">MTWTCTECEFAANEDGQDACVACGSERPEEEQETAAEAAENGDDSAPEVVVIELPAKEKLGVKLMPPKDGVIDHGLAIDNINNPLLENKVQAGDLIVAIGGQNVDGMGFSGAIDLIRKMPRPLAISFEIDEVRRQEVVREKFQQNKDNDLDTQLTTYAVVFDNGPMGLNLEEAVRYGIDGAVVRALKGQAKTSGMISIGDIVYKVNETDVLCMPYLEVMNVLRNATAPKTLQFVPKEKLADVQRVNSRHSESFRLRESTSHVKQKLMNNPRLVKDDGNEGDDTQSIAQLIMDNKASPNVTAEYLLELRVDDRRMVMACTSESDKK</sequence>
<evidence type="ECO:0000313" key="4">
    <source>
        <dbReference type="Proteomes" id="UP000198211"/>
    </source>
</evidence>
<name>A0A225UQ96_9STRA</name>
<gene>
    <name evidence="3" type="ORF">PHMEG_00034950</name>
</gene>
<proteinExistence type="predicted"/>
<dbReference type="GO" id="GO:0005886">
    <property type="term" value="C:plasma membrane"/>
    <property type="evidence" value="ECO:0007669"/>
    <property type="project" value="TreeGrafter"/>
</dbReference>
<feature type="domain" description="PDZ" evidence="2">
    <location>
        <begin position="49"/>
        <end position="131"/>
    </location>
</feature>
<organism evidence="3 4">
    <name type="scientific">Phytophthora megakarya</name>
    <dbReference type="NCBI Taxonomy" id="4795"/>
    <lineage>
        <taxon>Eukaryota</taxon>
        <taxon>Sar</taxon>
        <taxon>Stramenopiles</taxon>
        <taxon>Oomycota</taxon>
        <taxon>Peronosporomycetes</taxon>
        <taxon>Peronosporales</taxon>
        <taxon>Peronosporaceae</taxon>
        <taxon>Phytophthora</taxon>
    </lineage>
</organism>
<dbReference type="SMART" id="SM00228">
    <property type="entry name" value="PDZ"/>
    <property type="match status" value="2"/>
</dbReference>
<dbReference type="EMBL" id="NBNE01013378">
    <property type="protein sequence ID" value="OWY95128.1"/>
    <property type="molecule type" value="Genomic_DNA"/>
</dbReference>
<dbReference type="Proteomes" id="UP000198211">
    <property type="component" value="Unassembled WGS sequence"/>
</dbReference>
<keyword evidence="4" id="KW-1185">Reference proteome</keyword>
<dbReference type="Gene3D" id="2.30.42.10">
    <property type="match status" value="2"/>
</dbReference>
<dbReference type="InterPro" id="IPR037370">
    <property type="entry name" value="Pleckstrin"/>
</dbReference>
<feature type="region of interest" description="Disordered" evidence="1">
    <location>
        <begin position="23"/>
        <end position="46"/>
    </location>
</feature>
<reference evidence="4" key="1">
    <citation type="submission" date="2017-03" db="EMBL/GenBank/DDBJ databases">
        <title>Phytopthora megakarya and P. palmivora, two closely related causual agents of cacao black pod achieved similar genome size and gene model numbers by different mechanisms.</title>
        <authorList>
            <person name="Ali S."/>
            <person name="Shao J."/>
            <person name="Larry D.J."/>
            <person name="Kronmiller B."/>
            <person name="Shen D."/>
            <person name="Strem M.D."/>
            <person name="Melnick R.L."/>
            <person name="Guiltinan M.J."/>
            <person name="Tyler B.M."/>
            <person name="Meinhardt L.W."/>
            <person name="Bailey B.A."/>
        </authorList>
    </citation>
    <scope>NUCLEOTIDE SEQUENCE [LARGE SCALE GENOMIC DNA]</scope>
    <source>
        <strain evidence="4">zdho120</strain>
    </source>
</reference>
<accession>A0A225UQ96</accession>
<feature type="non-terminal residue" evidence="3">
    <location>
        <position position="325"/>
    </location>
</feature>
<evidence type="ECO:0000256" key="1">
    <source>
        <dbReference type="SAM" id="MobiDB-lite"/>
    </source>
</evidence>
<feature type="compositionally biased region" description="Acidic residues" evidence="1">
    <location>
        <begin position="28"/>
        <end position="46"/>
    </location>
</feature>
<dbReference type="GO" id="GO:0030036">
    <property type="term" value="P:actin cytoskeleton organization"/>
    <property type="evidence" value="ECO:0007669"/>
    <property type="project" value="TreeGrafter"/>
</dbReference>
<feature type="domain" description="PDZ" evidence="2">
    <location>
        <begin position="162"/>
        <end position="237"/>
    </location>
</feature>
<dbReference type="AlphaFoldDB" id="A0A225UQ96"/>
<dbReference type="PANTHER" id="PTHR12092">
    <property type="entry name" value="PLECKSTRIN"/>
    <property type="match status" value="1"/>
</dbReference>
<dbReference type="PANTHER" id="PTHR12092:SF16">
    <property type="entry name" value="PH DOMAIN-CONTAINING PROTEIN"/>
    <property type="match status" value="1"/>
</dbReference>
<dbReference type="InterPro" id="IPR001478">
    <property type="entry name" value="PDZ"/>
</dbReference>
<evidence type="ECO:0000313" key="3">
    <source>
        <dbReference type="EMBL" id="OWY95128.1"/>
    </source>
</evidence>
<dbReference type="PROSITE" id="PS50106">
    <property type="entry name" value="PDZ"/>
    <property type="match status" value="2"/>
</dbReference>
<dbReference type="SUPFAM" id="SSF50156">
    <property type="entry name" value="PDZ domain-like"/>
    <property type="match status" value="2"/>
</dbReference>